<proteinExistence type="predicted"/>
<name>A0ACC7LHT8_9FLAO</name>
<accession>A0ACC7LHT8</accession>
<protein>
    <submittedName>
        <fullName evidence="1">Alpha/beta hydrolase family protein</fullName>
        <ecNumber evidence="1">3.4.-.-</ecNumber>
    </submittedName>
</protein>
<comment type="caution">
    <text evidence="1">The sequence shown here is derived from an EMBL/GenBank/DDBJ whole genome shotgun (WGS) entry which is preliminary data.</text>
</comment>
<keyword evidence="1" id="KW-0378">Hydrolase</keyword>
<sequence>MKKNMTLVAALLMLLTVSGQDITGDWHGYLKEFQLRIVFHIEETENGLRSTMDSPDQGANGIPVSETQFEDSLLTITAPNLGLTFKGKLIDDALEGTFSQGGMQLPLKLTREDMEKPVAKRPQEPKEPFPYYIEEVTFINEDADISLAGTLTLPEKAGKFPAVVLITGSGPQDRNEELMGHKPFLVLADHLTRNGIAVLRYDDRGFGKSNGEFGSSTSADFATDVQSAVAYLKTRKEIDSSKIGLIGHSEGGFIAPMVAAKSKDIAYIILLAGPGLRGDKLIVLQQELIARASGASEEDIQITKEFNTKVFKMVLESDDIETLKNDLNQYMTQAFKNEAKNIVPGGTSVENFIETQINVIATPWLVGFVKHDPVPVLEKVSCAVLALNGGKDLQVPPKANLPLLEQALLKGGNQEGTFLELPGLNHLFQESETGLPSEYGIIEQTFAPSALKVISDWIVKQTK</sequence>
<reference evidence="1" key="1">
    <citation type="submission" date="2024-09" db="EMBL/GenBank/DDBJ databases">
        <authorList>
            <person name="Liu J."/>
        </authorList>
    </citation>
    <scope>NUCLEOTIDE SEQUENCE</scope>
    <source>
        <strain evidence="1">NBU2967</strain>
    </source>
</reference>
<gene>
    <name evidence="1" type="ORF">ACEZ3G_07155</name>
</gene>
<dbReference type="EC" id="3.4.-.-" evidence="1"/>
<evidence type="ECO:0000313" key="1">
    <source>
        <dbReference type="EMBL" id="MFH6603246.1"/>
    </source>
</evidence>
<keyword evidence="2" id="KW-1185">Reference proteome</keyword>
<dbReference type="EMBL" id="JBHFPV010000001">
    <property type="protein sequence ID" value="MFH6603246.1"/>
    <property type="molecule type" value="Genomic_DNA"/>
</dbReference>
<evidence type="ECO:0000313" key="2">
    <source>
        <dbReference type="Proteomes" id="UP001595191"/>
    </source>
</evidence>
<dbReference type="Proteomes" id="UP001595191">
    <property type="component" value="Unassembled WGS sequence"/>
</dbReference>
<organism evidence="1 2">
    <name type="scientific">Meishania litoralis</name>
    <dbReference type="NCBI Taxonomy" id="3434685"/>
    <lineage>
        <taxon>Bacteria</taxon>
        <taxon>Pseudomonadati</taxon>
        <taxon>Bacteroidota</taxon>
        <taxon>Flavobacteriia</taxon>
        <taxon>Flavobacteriales</taxon>
        <taxon>Flavobacteriaceae</taxon>
        <taxon>Meishania</taxon>
    </lineage>
</organism>